<evidence type="ECO:0000256" key="12">
    <source>
        <dbReference type="SAM" id="MobiDB-lite"/>
    </source>
</evidence>
<dbReference type="GO" id="GO:0003690">
    <property type="term" value="F:double-stranded DNA binding"/>
    <property type="evidence" value="ECO:0007669"/>
    <property type="project" value="UniProtKB-ARBA"/>
</dbReference>
<dbReference type="PANTHER" id="PTHR16515:SF49">
    <property type="entry name" value="GASTRULA ZINC FINGER PROTEIN XLCGF49.1-LIKE-RELATED"/>
    <property type="match status" value="1"/>
</dbReference>
<reference evidence="14" key="2">
    <citation type="submission" date="2025-08" db="UniProtKB">
        <authorList>
            <consortium name="Ensembl"/>
        </authorList>
    </citation>
    <scope>IDENTIFICATION</scope>
</reference>
<reference evidence="14" key="1">
    <citation type="submission" date="2019-06" db="EMBL/GenBank/DDBJ databases">
        <authorList>
            <consortium name="Wellcome Sanger Institute Data Sharing"/>
        </authorList>
    </citation>
    <scope>NUCLEOTIDE SEQUENCE [LARGE SCALE GENOMIC DNA]</scope>
</reference>
<keyword evidence="9" id="KW-0804">Transcription</keyword>
<keyword evidence="5 11" id="KW-0863">Zinc-finger</keyword>
<feature type="domain" description="C2H2-type" evidence="13">
    <location>
        <begin position="246"/>
        <end position="273"/>
    </location>
</feature>
<evidence type="ECO:0000313" key="15">
    <source>
        <dbReference type="Proteomes" id="UP000472271"/>
    </source>
</evidence>
<dbReference type="InterPro" id="IPR013087">
    <property type="entry name" value="Znf_C2H2_type"/>
</dbReference>
<dbReference type="OrthoDB" id="9439903at2759"/>
<dbReference type="GO" id="GO:0008270">
    <property type="term" value="F:zinc ion binding"/>
    <property type="evidence" value="ECO:0007669"/>
    <property type="project" value="UniProtKB-KW"/>
</dbReference>
<dbReference type="FunFam" id="3.30.160.60:FF:001289">
    <property type="entry name" value="Zinc finger protein 574"/>
    <property type="match status" value="1"/>
</dbReference>
<dbReference type="PANTHER" id="PTHR16515">
    <property type="entry name" value="PR DOMAIN ZINC FINGER PROTEIN"/>
    <property type="match status" value="1"/>
</dbReference>
<evidence type="ECO:0000256" key="4">
    <source>
        <dbReference type="ARBA" id="ARBA00022737"/>
    </source>
</evidence>
<proteinExistence type="inferred from homology"/>
<feature type="domain" description="C2H2-type" evidence="13">
    <location>
        <begin position="555"/>
        <end position="582"/>
    </location>
</feature>
<feature type="domain" description="C2H2-type" evidence="13">
    <location>
        <begin position="583"/>
        <end position="610"/>
    </location>
</feature>
<protein>
    <submittedName>
        <fullName evidence="14">Gastrula zinc finger protein XlCGF57.1-like</fullName>
    </submittedName>
</protein>
<sequence>MSQNVQILRSLVEQRLTAAAEEIFGLFERTIAEYEEELCRTKEENQRQRQILDEVWNEKVLMKETDVHQLSEVKEEAPHEQQELSPSLDQENPEPHHVIEEQEELLTSLEADIAKFPSSCVLVKSEDDEVEVQSSQLHHKRTEGTVNGEETDAVDYGGSESTSCFHPHGDLHTQTEDPEDTDNNDGDWTETGESDSMPNTYNETIVMDGKFNGKKCFFCSLCGKKFANKTNVKRHVLKYHTTRQILSCPFCGKTFGEKENLKSHIAVHTGEKRYRSCVGDKSWRLQVKSHKCIVESLQYHQSESVEKKELLANGSTERMGTEDGGSQAAIDQVQTEDLECRAAQNSFWKSRRRFHSKGFLETTMGSHKEERPFVCQFCGIKYKRYSSLSCHLNIHRGETQFHCHLCDQRFTRWSKWRIHKCILCKACNRRFTCLSLFKRHKCGLGSGGENSGHTNTESTVGDCGGAEPTRSSDSDQYQQPEGETEHGSKSGVNSVWKKNSQKSGLKSQMKSKVSATDSSSKTNEKSHACSECGKRFWTRALLLIHMRVHTGEKPFCCSECGKRFSQKANLLRHMMSHTGEKPFSCSVCTERFTQKNSLKKHMNIHRREKQFVIGYGQESTFQKIHQSSPL</sequence>
<dbReference type="FunFam" id="3.30.160.60:FF:001370">
    <property type="entry name" value="Zinc finger protein"/>
    <property type="match status" value="1"/>
</dbReference>
<feature type="region of interest" description="Disordered" evidence="12">
    <location>
        <begin position="448"/>
        <end position="526"/>
    </location>
</feature>
<feature type="compositionally biased region" description="Polar residues" evidence="12">
    <location>
        <begin position="469"/>
        <end position="481"/>
    </location>
</feature>
<evidence type="ECO:0000256" key="3">
    <source>
        <dbReference type="ARBA" id="ARBA00022723"/>
    </source>
</evidence>
<name>A0A672ZFT6_9TELE</name>
<comment type="similarity">
    <text evidence="2">Belongs to the krueppel C2H2-type zinc-finger protein family.</text>
</comment>
<comment type="subcellular location">
    <subcellularLocation>
        <location evidence="1">Nucleus</location>
    </subcellularLocation>
</comment>
<feature type="region of interest" description="Disordered" evidence="12">
    <location>
        <begin position="132"/>
        <end position="200"/>
    </location>
</feature>
<dbReference type="Gene3D" id="3.30.160.60">
    <property type="entry name" value="Classic Zinc Finger"/>
    <property type="match status" value="6"/>
</dbReference>
<evidence type="ECO:0000256" key="11">
    <source>
        <dbReference type="PROSITE-ProRule" id="PRU00042"/>
    </source>
</evidence>
<keyword evidence="10" id="KW-0539">Nucleus</keyword>
<keyword evidence="3" id="KW-0479">Metal-binding</keyword>
<keyword evidence="7" id="KW-0805">Transcription regulation</keyword>
<evidence type="ECO:0000259" key="13">
    <source>
        <dbReference type="PROSITE" id="PS50157"/>
    </source>
</evidence>
<reference evidence="14" key="3">
    <citation type="submission" date="2025-09" db="UniProtKB">
        <authorList>
            <consortium name="Ensembl"/>
        </authorList>
    </citation>
    <scope>IDENTIFICATION</scope>
</reference>
<feature type="domain" description="C2H2-type" evidence="13">
    <location>
        <begin position="527"/>
        <end position="554"/>
    </location>
</feature>
<dbReference type="Pfam" id="PF00096">
    <property type="entry name" value="zf-C2H2"/>
    <property type="match status" value="5"/>
</dbReference>
<dbReference type="SUPFAM" id="SSF57667">
    <property type="entry name" value="beta-beta-alpha zinc fingers"/>
    <property type="match status" value="4"/>
</dbReference>
<dbReference type="InterPro" id="IPR050331">
    <property type="entry name" value="Zinc_finger"/>
</dbReference>
<feature type="domain" description="C2H2-type" evidence="13">
    <location>
        <begin position="373"/>
        <end position="400"/>
    </location>
</feature>
<feature type="compositionally biased region" description="Polar residues" evidence="12">
    <location>
        <begin position="490"/>
        <end position="521"/>
    </location>
</feature>
<feature type="region of interest" description="Disordered" evidence="12">
    <location>
        <begin position="69"/>
        <end position="94"/>
    </location>
</feature>
<dbReference type="GO" id="GO:0006357">
    <property type="term" value="P:regulation of transcription by RNA polymerase II"/>
    <property type="evidence" value="ECO:0007669"/>
    <property type="project" value="UniProtKB-ARBA"/>
</dbReference>
<dbReference type="AlphaFoldDB" id="A0A672ZFT6"/>
<dbReference type="InterPro" id="IPR036236">
    <property type="entry name" value="Znf_C2H2_sf"/>
</dbReference>
<dbReference type="InParanoid" id="A0A672ZFT6"/>
<evidence type="ECO:0000313" key="14">
    <source>
        <dbReference type="Ensembl" id="ENSSORP00005015353.1"/>
    </source>
</evidence>
<evidence type="ECO:0000256" key="10">
    <source>
        <dbReference type="ARBA" id="ARBA00023242"/>
    </source>
</evidence>
<feature type="compositionally biased region" description="Acidic residues" evidence="12">
    <location>
        <begin position="176"/>
        <end position="193"/>
    </location>
</feature>
<dbReference type="PROSITE" id="PS50157">
    <property type="entry name" value="ZINC_FINGER_C2H2_2"/>
    <property type="match status" value="6"/>
</dbReference>
<dbReference type="RefSeq" id="XP_030002755.1">
    <property type="nucleotide sequence ID" value="XM_030146895.1"/>
</dbReference>
<dbReference type="SMART" id="SM00355">
    <property type="entry name" value="ZnF_C2H2"/>
    <property type="match status" value="7"/>
</dbReference>
<dbReference type="GeneID" id="115428072"/>
<dbReference type="Proteomes" id="UP000472271">
    <property type="component" value="Chromosome 11"/>
</dbReference>
<evidence type="ECO:0000256" key="5">
    <source>
        <dbReference type="ARBA" id="ARBA00022771"/>
    </source>
</evidence>
<evidence type="ECO:0000256" key="2">
    <source>
        <dbReference type="ARBA" id="ARBA00006991"/>
    </source>
</evidence>
<evidence type="ECO:0000256" key="8">
    <source>
        <dbReference type="ARBA" id="ARBA00023125"/>
    </source>
</evidence>
<feature type="domain" description="C2H2-type" evidence="13">
    <location>
        <begin position="217"/>
        <end position="245"/>
    </location>
</feature>
<feature type="compositionally biased region" description="Basic and acidic residues" evidence="12">
    <location>
        <begin position="69"/>
        <end position="82"/>
    </location>
</feature>
<keyword evidence="4" id="KW-0677">Repeat</keyword>
<keyword evidence="8" id="KW-0238">DNA-binding</keyword>
<dbReference type="FunFam" id="3.30.160.60:FF:000733">
    <property type="entry name" value="Zinc finger protein 236 variant"/>
    <property type="match status" value="1"/>
</dbReference>
<dbReference type="GO" id="GO:0005634">
    <property type="term" value="C:nucleus"/>
    <property type="evidence" value="ECO:0007669"/>
    <property type="project" value="UniProtKB-SubCell"/>
</dbReference>
<dbReference type="PROSITE" id="PS00028">
    <property type="entry name" value="ZINC_FINGER_C2H2_1"/>
    <property type="match status" value="6"/>
</dbReference>
<evidence type="ECO:0000256" key="6">
    <source>
        <dbReference type="ARBA" id="ARBA00022833"/>
    </source>
</evidence>
<organism evidence="14 15">
    <name type="scientific">Sphaeramia orbicularis</name>
    <name type="common">orbiculate cardinalfish</name>
    <dbReference type="NCBI Taxonomy" id="375764"/>
    <lineage>
        <taxon>Eukaryota</taxon>
        <taxon>Metazoa</taxon>
        <taxon>Chordata</taxon>
        <taxon>Craniata</taxon>
        <taxon>Vertebrata</taxon>
        <taxon>Euteleostomi</taxon>
        <taxon>Actinopterygii</taxon>
        <taxon>Neopterygii</taxon>
        <taxon>Teleostei</taxon>
        <taxon>Neoteleostei</taxon>
        <taxon>Acanthomorphata</taxon>
        <taxon>Gobiaria</taxon>
        <taxon>Kurtiformes</taxon>
        <taxon>Apogonoidei</taxon>
        <taxon>Apogonidae</taxon>
        <taxon>Apogoninae</taxon>
        <taxon>Sphaeramia</taxon>
    </lineage>
</organism>
<evidence type="ECO:0000256" key="1">
    <source>
        <dbReference type="ARBA" id="ARBA00004123"/>
    </source>
</evidence>
<gene>
    <name evidence="14" type="primary">LOC115428072</name>
</gene>
<accession>A0A672ZFT6</accession>
<keyword evidence="6" id="KW-0862">Zinc</keyword>
<keyword evidence="15" id="KW-1185">Reference proteome</keyword>
<evidence type="ECO:0000256" key="9">
    <source>
        <dbReference type="ARBA" id="ARBA00023163"/>
    </source>
</evidence>
<dbReference type="Ensembl" id="ENSSORT00005015844.1">
    <property type="protein sequence ID" value="ENSSORP00005015353.1"/>
    <property type="gene ID" value="ENSSORG00005007795.1"/>
</dbReference>
<evidence type="ECO:0000256" key="7">
    <source>
        <dbReference type="ARBA" id="ARBA00023015"/>
    </source>
</evidence>